<dbReference type="PANTHER" id="PTHR38248:SF2">
    <property type="entry name" value="FUNK1 11"/>
    <property type="match status" value="1"/>
</dbReference>
<evidence type="ECO:0000313" key="3">
    <source>
        <dbReference type="Proteomes" id="UP000053647"/>
    </source>
</evidence>
<name>A0A0C9TGA7_PAXIN</name>
<dbReference type="Pfam" id="PF17667">
    <property type="entry name" value="Pkinase_fungal"/>
    <property type="match status" value="1"/>
</dbReference>
<dbReference type="InterPro" id="IPR011009">
    <property type="entry name" value="Kinase-like_dom_sf"/>
</dbReference>
<dbReference type="GO" id="GO:0004672">
    <property type="term" value="F:protein kinase activity"/>
    <property type="evidence" value="ECO:0007669"/>
    <property type="project" value="InterPro"/>
</dbReference>
<sequence>LGHYVLWKAGIHHRDVSCENLMYYRVDGNVVGVLNDYDLASSASSANPLGNERTGTIPFMAIDLLNADGQVGKVKHLYRHDMESFIWVFVWISIQYKDGKL</sequence>
<accession>A0A0C9TGA7</accession>
<feature type="domain" description="Protein kinase" evidence="1">
    <location>
        <begin position="1"/>
        <end position="101"/>
    </location>
</feature>
<organism evidence="2 3">
    <name type="scientific">Paxillus involutus ATCC 200175</name>
    <dbReference type="NCBI Taxonomy" id="664439"/>
    <lineage>
        <taxon>Eukaryota</taxon>
        <taxon>Fungi</taxon>
        <taxon>Dikarya</taxon>
        <taxon>Basidiomycota</taxon>
        <taxon>Agaricomycotina</taxon>
        <taxon>Agaricomycetes</taxon>
        <taxon>Agaricomycetidae</taxon>
        <taxon>Boletales</taxon>
        <taxon>Paxilineae</taxon>
        <taxon>Paxillaceae</taxon>
        <taxon>Paxillus</taxon>
    </lineage>
</organism>
<reference evidence="2 3" key="1">
    <citation type="submission" date="2014-06" db="EMBL/GenBank/DDBJ databases">
        <authorList>
            <consortium name="DOE Joint Genome Institute"/>
            <person name="Kuo A."/>
            <person name="Kohler A."/>
            <person name="Nagy L.G."/>
            <person name="Floudas D."/>
            <person name="Copeland A."/>
            <person name="Barry K.W."/>
            <person name="Cichocki N."/>
            <person name="Veneault-Fourrey C."/>
            <person name="LaButti K."/>
            <person name="Lindquist E.A."/>
            <person name="Lipzen A."/>
            <person name="Lundell T."/>
            <person name="Morin E."/>
            <person name="Murat C."/>
            <person name="Sun H."/>
            <person name="Tunlid A."/>
            <person name="Henrissat B."/>
            <person name="Grigoriev I.V."/>
            <person name="Hibbett D.S."/>
            <person name="Martin F."/>
            <person name="Nordberg H.P."/>
            <person name="Cantor M.N."/>
            <person name="Hua S.X."/>
        </authorList>
    </citation>
    <scope>NUCLEOTIDE SEQUENCE [LARGE SCALE GENOMIC DNA]</scope>
    <source>
        <strain evidence="2 3">ATCC 200175</strain>
    </source>
</reference>
<dbReference type="InterPro" id="IPR040976">
    <property type="entry name" value="Pkinase_fungal"/>
</dbReference>
<dbReference type="Gene3D" id="1.10.510.10">
    <property type="entry name" value="Transferase(Phosphotransferase) domain 1"/>
    <property type="match status" value="1"/>
</dbReference>
<dbReference type="HOGENOM" id="CLU_138921_2_1_1"/>
<dbReference type="PROSITE" id="PS50011">
    <property type="entry name" value="PROTEIN_KINASE_DOM"/>
    <property type="match status" value="1"/>
</dbReference>
<dbReference type="GO" id="GO:0005524">
    <property type="term" value="F:ATP binding"/>
    <property type="evidence" value="ECO:0007669"/>
    <property type="project" value="InterPro"/>
</dbReference>
<feature type="non-terminal residue" evidence="2">
    <location>
        <position position="101"/>
    </location>
</feature>
<reference evidence="3" key="2">
    <citation type="submission" date="2015-01" db="EMBL/GenBank/DDBJ databases">
        <title>Evolutionary Origins and Diversification of the Mycorrhizal Mutualists.</title>
        <authorList>
            <consortium name="DOE Joint Genome Institute"/>
            <consortium name="Mycorrhizal Genomics Consortium"/>
            <person name="Kohler A."/>
            <person name="Kuo A."/>
            <person name="Nagy L.G."/>
            <person name="Floudas D."/>
            <person name="Copeland A."/>
            <person name="Barry K.W."/>
            <person name="Cichocki N."/>
            <person name="Veneault-Fourrey C."/>
            <person name="LaButti K."/>
            <person name="Lindquist E.A."/>
            <person name="Lipzen A."/>
            <person name="Lundell T."/>
            <person name="Morin E."/>
            <person name="Murat C."/>
            <person name="Riley R."/>
            <person name="Ohm R."/>
            <person name="Sun H."/>
            <person name="Tunlid A."/>
            <person name="Henrissat B."/>
            <person name="Grigoriev I.V."/>
            <person name="Hibbett D.S."/>
            <person name="Martin F."/>
        </authorList>
    </citation>
    <scope>NUCLEOTIDE SEQUENCE [LARGE SCALE GENOMIC DNA]</scope>
    <source>
        <strain evidence="3">ATCC 200175</strain>
    </source>
</reference>
<dbReference type="OrthoDB" id="5584477at2759"/>
<evidence type="ECO:0000313" key="2">
    <source>
        <dbReference type="EMBL" id="KIJ09868.1"/>
    </source>
</evidence>
<evidence type="ECO:0000259" key="1">
    <source>
        <dbReference type="PROSITE" id="PS50011"/>
    </source>
</evidence>
<keyword evidence="3" id="KW-1185">Reference proteome</keyword>
<dbReference type="Proteomes" id="UP000053647">
    <property type="component" value="Unassembled WGS sequence"/>
</dbReference>
<gene>
    <name evidence="2" type="ORF">PAXINDRAFT_42733</name>
</gene>
<dbReference type="InterPro" id="IPR000719">
    <property type="entry name" value="Prot_kinase_dom"/>
</dbReference>
<dbReference type="SUPFAM" id="SSF56112">
    <property type="entry name" value="Protein kinase-like (PK-like)"/>
    <property type="match status" value="1"/>
</dbReference>
<dbReference type="AlphaFoldDB" id="A0A0C9TGA7"/>
<dbReference type="EMBL" id="KN819429">
    <property type="protein sequence ID" value="KIJ09868.1"/>
    <property type="molecule type" value="Genomic_DNA"/>
</dbReference>
<dbReference type="PANTHER" id="PTHR38248">
    <property type="entry name" value="FUNK1 6"/>
    <property type="match status" value="1"/>
</dbReference>
<protein>
    <recommendedName>
        <fullName evidence="1">Protein kinase domain-containing protein</fullName>
    </recommendedName>
</protein>
<feature type="non-terminal residue" evidence="2">
    <location>
        <position position="1"/>
    </location>
</feature>
<proteinExistence type="predicted"/>